<keyword evidence="2" id="KW-0456">Lyase</keyword>
<dbReference type="EMBL" id="CABVHW010000004">
    <property type="protein sequence ID" value="VVN88576.1"/>
    <property type="molecule type" value="Genomic_DNA"/>
</dbReference>
<dbReference type="EC" id="1.1.1.35" evidence="6"/>
<dbReference type="PROSITE" id="PS00166">
    <property type="entry name" value="ENOYL_COA_HYDRATASE"/>
    <property type="match status" value="1"/>
</dbReference>
<dbReference type="CDD" id="cd06558">
    <property type="entry name" value="crotonase-like"/>
    <property type="match status" value="1"/>
</dbReference>
<reference evidence="6 7" key="1">
    <citation type="submission" date="2019-09" db="EMBL/GenBank/DDBJ databases">
        <authorList>
            <person name="Chandra G."/>
            <person name="Truman W A."/>
        </authorList>
    </citation>
    <scope>NUCLEOTIDE SEQUENCE [LARGE SCALE GENOMIC DNA]</scope>
    <source>
        <strain evidence="6">PS710</strain>
    </source>
</reference>
<dbReference type="GO" id="GO:0016829">
    <property type="term" value="F:lyase activity"/>
    <property type="evidence" value="ECO:0007669"/>
    <property type="project" value="UniProtKB-KW"/>
</dbReference>
<evidence type="ECO:0000256" key="3">
    <source>
        <dbReference type="ARBA" id="ARBA00023268"/>
    </source>
</evidence>
<dbReference type="InterPro" id="IPR029045">
    <property type="entry name" value="ClpP/crotonase-like_dom_sf"/>
</dbReference>
<dbReference type="Pfam" id="PF00378">
    <property type="entry name" value="ECH_1"/>
    <property type="match status" value="1"/>
</dbReference>
<evidence type="ECO:0000256" key="4">
    <source>
        <dbReference type="RuleBase" id="RU003707"/>
    </source>
</evidence>
<dbReference type="SUPFAM" id="SSF52096">
    <property type="entry name" value="ClpP/crotonase"/>
    <property type="match status" value="1"/>
</dbReference>
<dbReference type="InterPro" id="IPR001753">
    <property type="entry name" value="Enoyl-CoA_hydra/iso"/>
</dbReference>
<sequence>MSSPVQWSREGAIAVVCINNPPVNALGHSVRAGLLAAFNAVERDPGIQLVLLYCAGRTFIAGADIREFGKPPQAPILPDVTLALENFTKPSLAVLHGAVLGGGLEVALACHYRIIEVNAKVGLPEVKLGLLPGAGGTQRLPRLAGVAKALEMIVGGEPISAVEAKRHAIVDEVYEGEPLAAGLAYAAQLLAQGVQPRRSGHASIPAGVGSTAELLMATRDEVQRSQPESFSPVRCIAAIEAAIALPLSEGLQRERTLFLECMASPQREALIQAFFAQRQAAKAVGPDAAVTPCKPPAPRQEHLAAESKTVAELDQQG</sequence>
<protein>
    <submittedName>
        <fullName evidence="6">Fatty acid oxidation complex subunit alpha</fullName>
        <ecNumber evidence="6">1.1.1.35</ecNumber>
    </submittedName>
</protein>
<dbReference type="InterPro" id="IPR018376">
    <property type="entry name" value="Enoyl-CoA_hyd/isom_CS"/>
</dbReference>
<organism evidence="6 7">
    <name type="scientific">Pseudomonas fluorescens</name>
    <dbReference type="NCBI Taxonomy" id="294"/>
    <lineage>
        <taxon>Bacteria</taxon>
        <taxon>Pseudomonadati</taxon>
        <taxon>Pseudomonadota</taxon>
        <taxon>Gammaproteobacteria</taxon>
        <taxon>Pseudomonadales</taxon>
        <taxon>Pseudomonadaceae</taxon>
        <taxon>Pseudomonas</taxon>
    </lineage>
</organism>
<evidence type="ECO:0000256" key="2">
    <source>
        <dbReference type="ARBA" id="ARBA00023239"/>
    </source>
</evidence>
<evidence type="ECO:0000256" key="5">
    <source>
        <dbReference type="SAM" id="MobiDB-lite"/>
    </source>
</evidence>
<dbReference type="AlphaFoldDB" id="A0A5E7BAB0"/>
<keyword evidence="6" id="KW-0560">Oxidoreductase</keyword>
<gene>
    <name evidence="6" type="primary">fadJ_1</name>
    <name evidence="6" type="ORF">PS710_01691</name>
</gene>
<dbReference type="Gene3D" id="3.90.226.10">
    <property type="entry name" value="2-enoyl-CoA Hydratase, Chain A, domain 1"/>
    <property type="match status" value="1"/>
</dbReference>
<dbReference type="GO" id="GO:0016853">
    <property type="term" value="F:isomerase activity"/>
    <property type="evidence" value="ECO:0007669"/>
    <property type="project" value="UniProtKB-KW"/>
</dbReference>
<dbReference type="Proteomes" id="UP000381093">
    <property type="component" value="Unassembled WGS sequence"/>
</dbReference>
<name>A0A5E7BAB0_PSEFL</name>
<proteinExistence type="inferred from homology"/>
<dbReference type="PANTHER" id="PTHR23309">
    <property type="entry name" value="3-HYDROXYACYL-COA DEHYROGENASE"/>
    <property type="match status" value="1"/>
</dbReference>
<evidence type="ECO:0000313" key="7">
    <source>
        <dbReference type="Proteomes" id="UP000381093"/>
    </source>
</evidence>
<keyword evidence="1" id="KW-0413">Isomerase</keyword>
<feature type="region of interest" description="Disordered" evidence="5">
    <location>
        <begin position="287"/>
        <end position="317"/>
    </location>
</feature>
<evidence type="ECO:0000313" key="6">
    <source>
        <dbReference type="EMBL" id="VVN88576.1"/>
    </source>
</evidence>
<dbReference type="GO" id="GO:0003857">
    <property type="term" value="F:(3S)-3-hydroxyacyl-CoA dehydrogenase (NAD+) activity"/>
    <property type="evidence" value="ECO:0007669"/>
    <property type="project" value="UniProtKB-EC"/>
</dbReference>
<comment type="similarity">
    <text evidence="4">Belongs to the enoyl-CoA hydratase/isomerase family.</text>
</comment>
<feature type="compositionally biased region" description="Basic and acidic residues" evidence="5">
    <location>
        <begin position="299"/>
        <end position="311"/>
    </location>
</feature>
<keyword evidence="3" id="KW-0511">Multifunctional enzyme</keyword>
<accession>A0A5E7BAB0</accession>
<evidence type="ECO:0000256" key="1">
    <source>
        <dbReference type="ARBA" id="ARBA00023235"/>
    </source>
</evidence>
<dbReference type="RefSeq" id="WP_150764073.1">
    <property type="nucleotide sequence ID" value="NZ_CABVHW010000004.1"/>
</dbReference>